<evidence type="ECO:0000256" key="3">
    <source>
        <dbReference type="ARBA" id="ARBA00023133"/>
    </source>
</evidence>
<comment type="subcellular location">
    <subcellularLocation>
        <location evidence="7">Cytoplasm</location>
    </subcellularLocation>
</comment>
<dbReference type="Proteomes" id="UP000070058">
    <property type="component" value="Unassembled WGS sequence"/>
</dbReference>
<dbReference type="AlphaFoldDB" id="A0A139SKS7"/>
<protein>
    <recommendedName>
        <fullName evidence="7">Ferrochelatase</fullName>
        <ecNumber evidence="7">4.98.1.1</ecNumber>
    </recommendedName>
    <alternativeName>
        <fullName evidence="7">Heme synthase</fullName>
    </alternativeName>
    <alternativeName>
        <fullName evidence="7">Protoheme ferro-lyase</fullName>
    </alternativeName>
</protein>
<evidence type="ECO:0000256" key="7">
    <source>
        <dbReference type="HAMAP-Rule" id="MF_00323"/>
    </source>
</evidence>
<dbReference type="PANTHER" id="PTHR11108:SF1">
    <property type="entry name" value="FERROCHELATASE, MITOCHONDRIAL"/>
    <property type="match status" value="1"/>
</dbReference>
<dbReference type="Pfam" id="PF00762">
    <property type="entry name" value="Ferrochelatase"/>
    <property type="match status" value="1"/>
</dbReference>
<comment type="catalytic activity">
    <reaction evidence="6">
        <text>Fe-coproporphyrin III + 2 H(+) = coproporphyrin III + Fe(2+)</text>
        <dbReference type="Rhea" id="RHEA:49572"/>
        <dbReference type="ChEBI" id="CHEBI:15378"/>
        <dbReference type="ChEBI" id="CHEBI:29033"/>
        <dbReference type="ChEBI" id="CHEBI:68438"/>
        <dbReference type="ChEBI" id="CHEBI:131725"/>
        <dbReference type="EC" id="4.99.1.9"/>
    </reaction>
    <physiologicalReaction direction="right-to-left" evidence="6">
        <dbReference type="Rhea" id="RHEA:49574"/>
    </physiologicalReaction>
</comment>
<dbReference type="CDD" id="cd03411">
    <property type="entry name" value="Ferrochelatase_N"/>
    <property type="match status" value="1"/>
</dbReference>
<comment type="caution">
    <text evidence="9">The sequence shown here is derived from an EMBL/GenBank/DDBJ whole genome shotgun (WGS) entry which is preliminary data.</text>
</comment>
<dbReference type="RefSeq" id="WP_068630720.1">
    <property type="nucleotide sequence ID" value="NZ_LSZQ01000052.1"/>
</dbReference>
<dbReference type="CDD" id="cd00419">
    <property type="entry name" value="Ferrochelatase_C"/>
    <property type="match status" value="1"/>
</dbReference>
<evidence type="ECO:0000313" key="10">
    <source>
        <dbReference type="Proteomes" id="UP000070058"/>
    </source>
</evidence>
<dbReference type="EC" id="4.98.1.1" evidence="7"/>
<dbReference type="UniPathway" id="UPA00252">
    <property type="reaction ID" value="UER00325"/>
</dbReference>
<dbReference type="GO" id="GO:0004325">
    <property type="term" value="F:ferrochelatase activity"/>
    <property type="evidence" value="ECO:0007669"/>
    <property type="project" value="UniProtKB-UniRule"/>
</dbReference>
<evidence type="ECO:0000256" key="6">
    <source>
        <dbReference type="ARBA" id="ARBA00024536"/>
    </source>
</evidence>
<evidence type="ECO:0000256" key="2">
    <source>
        <dbReference type="ARBA" id="ARBA00023004"/>
    </source>
</evidence>
<dbReference type="PANTHER" id="PTHR11108">
    <property type="entry name" value="FERROCHELATASE"/>
    <property type="match status" value="1"/>
</dbReference>
<keyword evidence="4 7" id="KW-0456">Lyase</keyword>
<keyword evidence="7" id="KW-0479">Metal-binding</keyword>
<dbReference type="GO" id="GO:0046872">
    <property type="term" value="F:metal ion binding"/>
    <property type="evidence" value="ECO:0007669"/>
    <property type="project" value="UniProtKB-KW"/>
</dbReference>
<keyword evidence="5 7" id="KW-0627">Porphyrin biosynthesis</keyword>
<evidence type="ECO:0000256" key="1">
    <source>
        <dbReference type="ARBA" id="ARBA00007718"/>
    </source>
</evidence>
<comment type="similarity">
    <text evidence="1 7 8">Belongs to the ferrochelatase family.</text>
</comment>
<name>A0A139SKS7_9BACT</name>
<comment type="catalytic activity">
    <reaction evidence="7">
        <text>heme b + 2 H(+) = protoporphyrin IX + Fe(2+)</text>
        <dbReference type="Rhea" id="RHEA:22584"/>
        <dbReference type="ChEBI" id="CHEBI:15378"/>
        <dbReference type="ChEBI" id="CHEBI:29033"/>
        <dbReference type="ChEBI" id="CHEBI:57306"/>
        <dbReference type="ChEBI" id="CHEBI:60344"/>
        <dbReference type="EC" id="4.98.1.1"/>
    </reaction>
</comment>
<dbReference type="InterPro" id="IPR033659">
    <property type="entry name" value="Ferrochelatase_N"/>
</dbReference>
<gene>
    <name evidence="7" type="primary">hemH</name>
    <name evidence="9" type="ORF">AXK11_07260</name>
</gene>
<organism evidence="9 10">
    <name type="scientific">Cephaloticoccus primus</name>
    <dbReference type="NCBI Taxonomy" id="1548207"/>
    <lineage>
        <taxon>Bacteria</taxon>
        <taxon>Pseudomonadati</taxon>
        <taxon>Verrucomicrobiota</taxon>
        <taxon>Opitutia</taxon>
        <taxon>Opitutales</taxon>
        <taxon>Opitutaceae</taxon>
        <taxon>Cephaloticoccus</taxon>
    </lineage>
</organism>
<proteinExistence type="inferred from homology"/>
<keyword evidence="3 7" id="KW-0350">Heme biosynthesis</keyword>
<dbReference type="InterPro" id="IPR033644">
    <property type="entry name" value="Ferrochelatase_C"/>
</dbReference>
<dbReference type="InterPro" id="IPR001015">
    <property type="entry name" value="Ferrochelatase"/>
</dbReference>
<dbReference type="GO" id="GO:0006783">
    <property type="term" value="P:heme biosynthetic process"/>
    <property type="evidence" value="ECO:0007669"/>
    <property type="project" value="UniProtKB-UniRule"/>
</dbReference>
<evidence type="ECO:0000256" key="5">
    <source>
        <dbReference type="ARBA" id="ARBA00023244"/>
    </source>
</evidence>
<accession>A0A139SKS7</accession>
<evidence type="ECO:0000256" key="8">
    <source>
        <dbReference type="RuleBase" id="RU004185"/>
    </source>
</evidence>
<feature type="binding site" evidence="7">
    <location>
        <position position="335"/>
    </location>
    <ligand>
        <name>Fe(2+)</name>
        <dbReference type="ChEBI" id="CHEBI:29033"/>
    </ligand>
</feature>
<keyword evidence="10" id="KW-1185">Reference proteome</keyword>
<evidence type="ECO:0000313" key="9">
    <source>
        <dbReference type="EMBL" id="KXU35178.1"/>
    </source>
</evidence>
<sequence>MSTRRAVLIVNLGSPASTDPEDVREYLEEFLGDPRVIDLPRWGWLRRLLVNRLIIPRRLQNSSHAYAQIWTDAGSPLIATSRSACEKLAQALSSSDNGEATTAADAGKESGAPLVYLAMRYGRPSIPEVVAQIAAAGVEEVLIFPQYPHYAMSSWETVVVRVCEAFAALPPRAPHAQQVRLHCVKPFYADSDYIEALAQVCLPHLSETPREAGDHLLFSYHGIPVRHVGIASLRGVTARFVEHPLAEWTPEIGGASGEGGAGALSYVAHIEQTTARLVARLGDAAPRHSLAYQSRLVGEPWLAPYTDAELLRLPREEGVRRLFVLCPAFTTDCLETLEEIQMQGRDAFLGAGGTFFKQIPCLNDHPAYIDFLASRVRHWLKKDCLK</sequence>
<comment type="function">
    <text evidence="7">Catalyzes the ferrous insertion into protoporphyrin IX.</text>
</comment>
<dbReference type="EMBL" id="LSZQ01000052">
    <property type="protein sequence ID" value="KXU35178.1"/>
    <property type="molecule type" value="Genomic_DNA"/>
</dbReference>
<comment type="pathway">
    <text evidence="7">Porphyrin-containing compound metabolism; protoheme biosynthesis; protoheme from protoporphyrin-IX: step 1/1.</text>
</comment>
<dbReference type="SUPFAM" id="SSF53800">
    <property type="entry name" value="Chelatase"/>
    <property type="match status" value="1"/>
</dbReference>
<keyword evidence="2 7" id="KW-0408">Iron</keyword>
<dbReference type="HAMAP" id="MF_00323">
    <property type="entry name" value="Ferrochelatase"/>
    <property type="match status" value="1"/>
</dbReference>
<reference evidence="10" key="1">
    <citation type="submission" date="2016-02" db="EMBL/GenBank/DDBJ databases">
        <authorList>
            <person name="Sanders J.G."/>
            <person name="Lin J.Y."/>
            <person name="Wertz J.T."/>
            <person name="Russell J.A."/>
            <person name="Moreau C.S."/>
            <person name="Powell S."/>
        </authorList>
    </citation>
    <scope>NUCLEOTIDE SEQUENCE [LARGE SCALE GENOMIC DNA]</scope>
    <source>
        <strain evidence="10">CAG34</strain>
    </source>
</reference>
<dbReference type="STRING" id="1548207.AXK11_07260"/>
<feature type="binding site" evidence="7">
    <location>
        <position position="221"/>
    </location>
    <ligand>
        <name>Fe(2+)</name>
        <dbReference type="ChEBI" id="CHEBI:29033"/>
    </ligand>
</feature>
<evidence type="ECO:0000256" key="4">
    <source>
        <dbReference type="ARBA" id="ARBA00023239"/>
    </source>
</evidence>
<dbReference type="OrthoDB" id="9809741at2"/>
<keyword evidence="7" id="KW-0963">Cytoplasm</keyword>
<dbReference type="NCBIfam" id="TIGR00109">
    <property type="entry name" value="hemH"/>
    <property type="match status" value="1"/>
</dbReference>
<dbReference type="Gene3D" id="3.40.50.1400">
    <property type="match status" value="2"/>
</dbReference>
<dbReference type="GO" id="GO:0005737">
    <property type="term" value="C:cytoplasm"/>
    <property type="evidence" value="ECO:0007669"/>
    <property type="project" value="UniProtKB-SubCell"/>
</dbReference>